<reference evidence="1" key="1">
    <citation type="submission" date="2020-08" db="EMBL/GenBank/DDBJ databases">
        <title>Multicomponent nature underlies the extraordinary mechanical properties of spider dragline silk.</title>
        <authorList>
            <person name="Kono N."/>
            <person name="Nakamura H."/>
            <person name="Mori M."/>
            <person name="Yoshida Y."/>
            <person name="Ohtoshi R."/>
            <person name="Malay A.D."/>
            <person name="Moran D.A.P."/>
            <person name="Tomita M."/>
            <person name="Numata K."/>
            <person name="Arakawa K."/>
        </authorList>
    </citation>
    <scope>NUCLEOTIDE SEQUENCE</scope>
</reference>
<evidence type="ECO:0000313" key="2">
    <source>
        <dbReference type="Proteomes" id="UP000887013"/>
    </source>
</evidence>
<comment type="caution">
    <text evidence="1">The sequence shown here is derived from an EMBL/GenBank/DDBJ whole genome shotgun (WGS) entry which is preliminary data.</text>
</comment>
<keyword evidence="2" id="KW-1185">Reference proteome</keyword>
<dbReference type="AlphaFoldDB" id="A0A8X6QZY7"/>
<protein>
    <submittedName>
        <fullName evidence="1">Uncharacterized protein</fullName>
    </submittedName>
</protein>
<dbReference type="Proteomes" id="UP000887013">
    <property type="component" value="Unassembled WGS sequence"/>
</dbReference>
<gene>
    <name evidence="1" type="ORF">NPIL_657131</name>
</gene>
<evidence type="ECO:0000313" key="1">
    <source>
        <dbReference type="EMBL" id="GFU60581.1"/>
    </source>
</evidence>
<name>A0A8X6QZY7_NEPPI</name>
<accession>A0A8X6QZY7</accession>
<sequence>MMFSDLNKNGNEGVKNWTNIPYYHRYILPMLKENYSRTQISLPTESAVKSVKTDRDHAEELRIAAALHLPFPRPTGHYKKNLQ</sequence>
<dbReference type="EMBL" id="BMAW01040681">
    <property type="protein sequence ID" value="GFU60581.1"/>
    <property type="molecule type" value="Genomic_DNA"/>
</dbReference>
<proteinExistence type="predicted"/>
<organism evidence="1 2">
    <name type="scientific">Nephila pilipes</name>
    <name type="common">Giant wood spider</name>
    <name type="synonym">Nephila maculata</name>
    <dbReference type="NCBI Taxonomy" id="299642"/>
    <lineage>
        <taxon>Eukaryota</taxon>
        <taxon>Metazoa</taxon>
        <taxon>Ecdysozoa</taxon>
        <taxon>Arthropoda</taxon>
        <taxon>Chelicerata</taxon>
        <taxon>Arachnida</taxon>
        <taxon>Araneae</taxon>
        <taxon>Araneomorphae</taxon>
        <taxon>Entelegynae</taxon>
        <taxon>Araneoidea</taxon>
        <taxon>Nephilidae</taxon>
        <taxon>Nephila</taxon>
    </lineage>
</organism>